<accession>A0A5N6V2J0</accession>
<evidence type="ECO:0000256" key="1">
    <source>
        <dbReference type="SAM" id="MobiDB-lite"/>
    </source>
</evidence>
<protein>
    <submittedName>
        <fullName evidence="3">Uncharacterized protein</fullName>
    </submittedName>
</protein>
<organism evidence="3 4">
    <name type="scientific">Aspergillus tamarii</name>
    <dbReference type="NCBI Taxonomy" id="41984"/>
    <lineage>
        <taxon>Eukaryota</taxon>
        <taxon>Fungi</taxon>
        <taxon>Dikarya</taxon>
        <taxon>Ascomycota</taxon>
        <taxon>Pezizomycotina</taxon>
        <taxon>Eurotiomycetes</taxon>
        <taxon>Eurotiomycetidae</taxon>
        <taxon>Eurotiales</taxon>
        <taxon>Aspergillaceae</taxon>
        <taxon>Aspergillus</taxon>
        <taxon>Aspergillus subgen. Circumdati</taxon>
    </lineage>
</organism>
<feature type="chain" id="PRO_5024917327" evidence="2">
    <location>
        <begin position="18"/>
        <end position="75"/>
    </location>
</feature>
<keyword evidence="2" id="KW-0732">Signal</keyword>
<evidence type="ECO:0000313" key="4">
    <source>
        <dbReference type="Proteomes" id="UP000326950"/>
    </source>
</evidence>
<feature type="compositionally biased region" description="Low complexity" evidence="1">
    <location>
        <begin position="53"/>
        <end position="63"/>
    </location>
</feature>
<feature type="region of interest" description="Disordered" evidence="1">
    <location>
        <begin position="51"/>
        <end position="75"/>
    </location>
</feature>
<sequence>MQPFYVLSAFLLATVMALPLNKGRSEVLTERQDLDLDAALAATDLDADAHAGLSSSAPSLSSSDVLGKADGRGKA</sequence>
<keyword evidence="4" id="KW-1185">Reference proteome</keyword>
<gene>
    <name evidence="3" type="ORF">BDV40DRAFT_298532</name>
</gene>
<dbReference type="Proteomes" id="UP000326950">
    <property type="component" value="Unassembled WGS sequence"/>
</dbReference>
<reference evidence="3 4" key="1">
    <citation type="submission" date="2019-04" db="EMBL/GenBank/DDBJ databases">
        <title>Friends and foes A comparative genomics study of 23 Aspergillus species from section Flavi.</title>
        <authorList>
            <consortium name="DOE Joint Genome Institute"/>
            <person name="Kjaerbolling I."/>
            <person name="Vesth T."/>
            <person name="Frisvad J.C."/>
            <person name="Nybo J.L."/>
            <person name="Theobald S."/>
            <person name="Kildgaard S."/>
            <person name="Isbrandt T."/>
            <person name="Kuo A."/>
            <person name="Sato A."/>
            <person name="Lyhne E.K."/>
            <person name="Kogle M.E."/>
            <person name="Wiebenga A."/>
            <person name="Kun R.S."/>
            <person name="Lubbers R.J."/>
            <person name="Makela M.R."/>
            <person name="Barry K."/>
            <person name="Chovatia M."/>
            <person name="Clum A."/>
            <person name="Daum C."/>
            <person name="Haridas S."/>
            <person name="He G."/>
            <person name="LaButti K."/>
            <person name="Lipzen A."/>
            <person name="Mondo S."/>
            <person name="Riley R."/>
            <person name="Salamov A."/>
            <person name="Simmons B.A."/>
            <person name="Magnuson J.K."/>
            <person name="Henrissat B."/>
            <person name="Mortensen U.H."/>
            <person name="Larsen T.O."/>
            <person name="Devries R.P."/>
            <person name="Grigoriev I.V."/>
            <person name="Machida M."/>
            <person name="Baker S.E."/>
            <person name="Andersen M.R."/>
        </authorList>
    </citation>
    <scope>NUCLEOTIDE SEQUENCE [LARGE SCALE GENOMIC DNA]</scope>
    <source>
        <strain evidence="3 4">CBS 117626</strain>
    </source>
</reference>
<proteinExistence type="predicted"/>
<evidence type="ECO:0000313" key="3">
    <source>
        <dbReference type="EMBL" id="KAE8164271.1"/>
    </source>
</evidence>
<name>A0A5N6V2J0_ASPTM</name>
<dbReference type="AlphaFoldDB" id="A0A5N6V2J0"/>
<dbReference type="EMBL" id="ML738609">
    <property type="protein sequence ID" value="KAE8164271.1"/>
    <property type="molecule type" value="Genomic_DNA"/>
</dbReference>
<dbReference type="OrthoDB" id="10532935at2759"/>
<evidence type="ECO:0000256" key="2">
    <source>
        <dbReference type="SAM" id="SignalP"/>
    </source>
</evidence>
<feature type="signal peptide" evidence="2">
    <location>
        <begin position="1"/>
        <end position="17"/>
    </location>
</feature>